<feature type="region of interest" description="Disordered" evidence="4">
    <location>
        <begin position="1"/>
        <end position="20"/>
    </location>
</feature>
<protein>
    <recommendedName>
        <fullName evidence="5">AMP-dependent synthetase/ligase domain-containing protein</fullName>
    </recommendedName>
</protein>
<keyword evidence="1" id="KW-0436">Ligase</keyword>
<dbReference type="AlphaFoldDB" id="A0A7S3FK49"/>
<evidence type="ECO:0000259" key="5">
    <source>
        <dbReference type="Pfam" id="PF00501"/>
    </source>
</evidence>
<dbReference type="PANTHER" id="PTHR43272:SF32">
    <property type="entry name" value="AMP-DEPENDENT SYNTHETASE_LIGASE DOMAIN-CONTAINING PROTEIN"/>
    <property type="match status" value="1"/>
</dbReference>
<evidence type="ECO:0000256" key="2">
    <source>
        <dbReference type="ARBA" id="ARBA00022832"/>
    </source>
</evidence>
<dbReference type="PROSITE" id="PS00455">
    <property type="entry name" value="AMP_BINDING"/>
    <property type="match status" value="1"/>
</dbReference>
<dbReference type="Pfam" id="PF23562">
    <property type="entry name" value="AMP-binding_C_3"/>
    <property type="match status" value="1"/>
</dbReference>
<dbReference type="InterPro" id="IPR020845">
    <property type="entry name" value="AMP-binding_CS"/>
</dbReference>
<dbReference type="EMBL" id="HBHY01020542">
    <property type="protein sequence ID" value="CAE0151186.1"/>
    <property type="molecule type" value="Transcribed_RNA"/>
</dbReference>
<dbReference type="Pfam" id="PF00501">
    <property type="entry name" value="AMP-binding"/>
    <property type="match status" value="1"/>
</dbReference>
<dbReference type="Gene3D" id="3.40.50.12780">
    <property type="entry name" value="N-terminal domain of ligase-like"/>
    <property type="match status" value="2"/>
</dbReference>
<keyword evidence="2" id="KW-0276">Fatty acid metabolism</keyword>
<evidence type="ECO:0000256" key="3">
    <source>
        <dbReference type="ARBA" id="ARBA00023098"/>
    </source>
</evidence>
<dbReference type="SUPFAM" id="SSF56801">
    <property type="entry name" value="Acetyl-CoA synthetase-like"/>
    <property type="match status" value="1"/>
</dbReference>
<evidence type="ECO:0000256" key="4">
    <source>
        <dbReference type="SAM" id="MobiDB-lite"/>
    </source>
</evidence>
<proteinExistence type="predicted"/>
<organism evidence="6">
    <name type="scientific">Prasinoderma singulare</name>
    <dbReference type="NCBI Taxonomy" id="676789"/>
    <lineage>
        <taxon>Eukaryota</taxon>
        <taxon>Viridiplantae</taxon>
        <taxon>Prasinodermophyta</taxon>
        <taxon>Prasinodermophyceae</taxon>
        <taxon>Prasinodermales</taxon>
        <taxon>Prasinodermaceae</taxon>
        <taxon>Prasinoderma</taxon>
    </lineage>
</organism>
<feature type="domain" description="AMP-dependent synthetase/ligase" evidence="5">
    <location>
        <begin position="62"/>
        <end position="500"/>
    </location>
</feature>
<dbReference type="InterPro" id="IPR042099">
    <property type="entry name" value="ANL_N_sf"/>
</dbReference>
<evidence type="ECO:0000256" key="1">
    <source>
        <dbReference type="ARBA" id="ARBA00022598"/>
    </source>
</evidence>
<reference evidence="6" key="1">
    <citation type="submission" date="2021-01" db="EMBL/GenBank/DDBJ databases">
        <authorList>
            <person name="Corre E."/>
            <person name="Pelletier E."/>
            <person name="Niang G."/>
            <person name="Scheremetjew M."/>
            <person name="Finn R."/>
            <person name="Kale V."/>
            <person name="Holt S."/>
            <person name="Cochrane G."/>
            <person name="Meng A."/>
            <person name="Brown T."/>
            <person name="Cohen L."/>
        </authorList>
    </citation>
    <scope>NUCLEOTIDE SEQUENCE</scope>
    <source>
        <strain evidence="6">RCC927</strain>
    </source>
</reference>
<dbReference type="GO" id="GO:0005783">
    <property type="term" value="C:endoplasmic reticulum"/>
    <property type="evidence" value="ECO:0007669"/>
    <property type="project" value="TreeGrafter"/>
</dbReference>
<dbReference type="InterPro" id="IPR000873">
    <property type="entry name" value="AMP-dep_synth/lig_dom"/>
</dbReference>
<dbReference type="PANTHER" id="PTHR43272">
    <property type="entry name" value="LONG-CHAIN-FATTY-ACID--COA LIGASE"/>
    <property type="match status" value="1"/>
</dbReference>
<sequence length="690" mass="74551">MAKHYACDPHTETREPVVGPTGTAALAPTTLIAPFKAAASGKLRTTRALVQEVVDANGKPTGKLREYTWEQYYTTCRAFARALCALGVQRFDSVNVLGFNAPEWLIANMGATLAGGIAAGIYTTNGAEACKYISEHSRARVVVVDGAKQLAKYETIAAELEHLKAVVVYDCAGGDDGAERAVAQYKDKLAAAGFKGEVITFKAFLGLGSRLDNGENKKYDAEVEERMVAAKPSECCLLIYTSGTTGNPKAVMISHDNATWTVQAGLKVHQAFIESGKALRVVSSLPLSHIAAQHADVHAPIVGAGIWERESTTFFARPDALKGSLKETLLLAKPTIFFGVPRVWTKFQEGMLKVGKAVPAPLRWLSAWAKWVGKADYDARVSGQSPVRGCQWWLADKLVFSSIRRALGLDKCRLLVSGAAPVPLDTLAYFGSVGMHLLEVYGMSENSGPAIMGRNHLYAPGSIGLPLPATELRLDHVEGRDRKGEGELLMRGRHIMLGYLHDEVKTRGAIDEDGWLHSGDVCSANPKTGALYITGRIKELLITEGGENVAPVPIEDKLKELLPAVSNVMVIGDKRKYLTCLVTLHQRGSELEGFENELAGESRRLFKGVTTVAAAASSRGWSGYLMTGLSAYNQTHAVSNAQRVQKFAIVPDFDVPSGLMTATLKMQRPKILQHYEALIDDTLYGGAKAA</sequence>
<keyword evidence="3" id="KW-0443">Lipid metabolism</keyword>
<accession>A0A7S3FK49</accession>
<dbReference type="GO" id="GO:0004467">
    <property type="term" value="F:long-chain fatty acid-CoA ligase activity"/>
    <property type="evidence" value="ECO:0007669"/>
    <property type="project" value="UniProtKB-ARBA"/>
</dbReference>
<gene>
    <name evidence="6" type="ORF">PSIN1315_LOCUS13137</name>
</gene>
<name>A0A7S3FK49_9VIRI</name>
<feature type="compositionally biased region" description="Basic and acidic residues" evidence="4">
    <location>
        <begin position="1"/>
        <end position="15"/>
    </location>
</feature>
<dbReference type="GO" id="GO:0016020">
    <property type="term" value="C:membrane"/>
    <property type="evidence" value="ECO:0007669"/>
    <property type="project" value="TreeGrafter"/>
</dbReference>
<evidence type="ECO:0000313" key="6">
    <source>
        <dbReference type="EMBL" id="CAE0151186.1"/>
    </source>
</evidence>